<proteinExistence type="predicted"/>
<name>A0A1X1WS65_MYCIR</name>
<reference evidence="1 2" key="1">
    <citation type="submission" date="2016-01" db="EMBL/GenBank/DDBJ databases">
        <title>The new phylogeny of the genus Mycobacterium.</title>
        <authorList>
            <person name="Tarcisio F."/>
            <person name="Conor M."/>
            <person name="Antonella G."/>
            <person name="Elisabetta G."/>
            <person name="Giulia F.S."/>
            <person name="Sara T."/>
            <person name="Anna F."/>
            <person name="Clotilde B."/>
            <person name="Roberto B."/>
            <person name="Veronica D.S."/>
            <person name="Fabio R."/>
            <person name="Monica P."/>
            <person name="Olivier J."/>
            <person name="Enrico T."/>
            <person name="Nicola S."/>
        </authorList>
    </citation>
    <scope>NUCLEOTIDE SEQUENCE [LARGE SCALE GENOMIC DNA]</scope>
    <source>
        <strain evidence="1 2">DSM 45541</strain>
    </source>
</reference>
<accession>A0A1X1WS65</accession>
<protein>
    <submittedName>
        <fullName evidence="1">Uncharacterized protein</fullName>
    </submittedName>
</protein>
<comment type="caution">
    <text evidence="1">The sequence shown here is derived from an EMBL/GenBank/DDBJ whole genome shotgun (WGS) entry which is preliminary data.</text>
</comment>
<dbReference type="EMBL" id="LQPC01000026">
    <property type="protein sequence ID" value="ORV89496.1"/>
    <property type="molecule type" value="Genomic_DNA"/>
</dbReference>
<organism evidence="1 2">
    <name type="scientific">Mycolicibacterium iranicum</name>
    <name type="common">Mycobacterium iranicum</name>
    <dbReference type="NCBI Taxonomy" id="912594"/>
    <lineage>
        <taxon>Bacteria</taxon>
        <taxon>Bacillati</taxon>
        <taxon>Actinomycetota</taxon>
        <taxon>Actinomycetes</taxon>
        <taxon>Mycobacteriales</taxon>
        <taxon>Mycobacteriaceae</taxon>
        <taxon>Mycolicibacterium</taxon>
    </lineage>
</organism>
<evidence type="ECO:0000313" key="1">
    <source>
        <dbReference type="EMBL" id="ORV89496.1"/>
    </source>
</evidence>
<dbReference type="AlphaFoldDB" id="A0A1X1WS65"/>
<evidence type="ECO:0000313" key="2">
    <source>
        <dbReference type="Proteomes" id="UP000193622"/>
    </source>
</evidence>
<sequence>MIMTDDKRVRILRIAVEIHLDEGARHYALISLRSLNVSTNLVPATLRRFGVASAFCGAQVCCLCSALPLPPFCQKLVTECHYSADDVVPSDLRTQGRLVGHLSVVAIAG</sequence>
<dbReference type="Proteomes" id="UP000193622">
    <property type="component" value="Unassembled WGS sequence"/>
</dbReference>
<gene>
    <name evidence="1" type="ORF">AWC12_08695</name>
</gene>